<dbReference type="OrthoDB" id="10037397at2759"/>
<gene>
    <name evidence="8" type="ORF">EGW08_023093</name>
</gene>
<proteinExistence type="inferred from homology"/>
<dbReference type="PANTHER" id="PTHR34093:SF1">
    <property type="entry name" value="CHLORIDE CHANNEL CLIC-LIKE PROTEIN 1"/>
    <property type="match status" value="1"/>
</dbReference>
<evidence type="ECO:0000313" key="9">
    <source>
        <dbReference type="Proteomes" id="UP000271974"/>
    </source>
</evidence>
<keyword evidence="4 7" id="KW-0812">Transmembrane</keyword>
<dbReference type="GO" id="GO:0005783">
    <property type="term" value="C:endoplasmic reticulum"/>
    <property type="evidence" value="ECO:0007669"/>
    <property type="project" value="TreeGrafter"/>
</dbReference>
<evidence type="ECO:0000256" key="2">
    <source>
        <dbReference type="ARBA" id="ARBA00005944"/>
    </source>
</evidence>
<name>A0A3S0ZJW6_ELYCH</name>
<dbReference type="InterPro" id="IPR009231">
    <property type="entry name" value="Chloride_chnl_CLIC-like"/>
</dbReference>
<evidence type="ECO:0000256" key="7">
    <source>
        <dbReference type="SAM" id="Phobius"/>
    </source>
</evidence>
<evidence type="ECO:0000256" key="6">
    <source>
        <dbReference type="ARBA" id="ARBA00023136"/>
    </source>
</evidence>
<feature type="transmembrane region" description="Helical" evidence="7">
    <location>
        <begin position="177"/>
        <end position="204"/>
    </location>
</feature>
<keyword evidence="5 7" id="KW-1133">Transmembrane helix</keyword>
<accession>A0A3S0ZJW6</accession>
<comment type="similarity">
    <text evidence="2">Belongs to the chloride channel MCLC family.</text>
</comment>
<reference evidence="8 9" key="1">
    <citation type="submission" date="2019-01" db="EMBL/GenBank/DDBJ databases">
        <title>A draft genome assembly of the solar-powered sea slug Elysia chlorotica.</title>
        <authorList>
            <person name="Cai H."/>
            <person name="Li Q."/>
            <person name="Fang X."/>
            <person name="Li J."/>
            <person name="Curtis N.E."/>
            <person name="Altenburger A."/>
            <person name="Shibata T."/>
            <person name="Feng M."/>
            <person name="Maeda T."/>
            <person name="Schwartz J.A."/>
            <person name="Shigenobu S."/>
            <person name="Lundholm N."/>
            <person name="Nishiyama T."/>
            <person name="Yang H."/>
            <person name="Hasebe M."/>
            <person name="Li S."/>
            <person name="Pierce S.K."/>
            <person name="Wang J."/>
        </authorList>
    </citation>
    <scope>NUCLEOTIDE SEQUENCE [LARGE SCALE GENOMIC DNA]</scope>
    <source>
        <strain evidence="8">EC2010</strain>
        <tissue evidence="8">Whole organism of an adult</tissue>
    </source>
</reference>
<evidence type="ECO:0000256" key="5">
    <source>
        <dbReference type="ARBA" id="ARBA00022989"/>
    </source>
</evidence>
<comment type="caution">
    <text evidence="8">The sequence shown here is derived from an EMBL/GenBank/DDBJ whole genome shotgun (WGS) entry which is preliminary data.</text>
</comment>
<dbReference type="Pfam" id="PF05934">
    <property type="entry name" value="MCLC"/>
    <property type="match status" value="1"/>
</dbReference>
<dbReference type="AlphaFoldDB" id="A0A3S0ZJW6"/>
<feature type="transmembrane region" description="Helical" evidence="7">
    <location>
        <begin position="6"/>
        <end position="26"/>
    </location>
</feature>
<feature type="transmembrane region" description="Helical" evidence="7">
    <location>
        <begin position="210"/>
        <end position="228"/>
    </location>
</feature>
<sequence length="400" mass="45348">MSELNMARVWIIFAYIICLASFMVIAESSNDNFIDPMDMLNFDSVNMRMKDKSMTQEPLDKTTCCSGEKCPPCNEASLDACLKIQGLHDTSTLLLRQYSMSLVKLMESKISSTSYPTLLDLRVRVTYHGLTKLRKFGEGSSSDFHALHETLTNFMQYAKPVSEESIFPRLYWLEDKLGLSFSMMAHITVLIISSLLLVVTISHLRLSKELVWRTLISVFFISVAMTMVEMYQGKVAEQEELLMTSARKHCPKAEEMSVWEKIFTYVTSHISFEDDDCKKYMEAILVNPLVTVNPLQAVAVAVVKTVVTPMEMIGQGIRNFLIGLLKGLPLQIQTFVLICLFCLLILWPLLLMGYNFNFCYLINIGPQRVVEKIQVSLTPFFSSLNPIHMPCSNIVSVCQG</sequence>
<dbReference type="STRING" id="188477.A0A3S0ZJW6"/>
<dbReference type="GO" id="GO:0005254">
    <property type="term" value="F:chloride channel activity"/>
    <property type="evidence" value="ECO:0007669"/>
    <property type="project" value="TreeGrafter"/>
</dbReference>
<dbReference type="Proteomes" id="UP000271974">
    <property type="component" value="Unassembled WGS sequence"/>
</dbReference>
<protein>
    <recommendedName>
        <fullName evidence="3">Chloride channel CLIC-like protein 1</fullName>
    </recommendedName>
</protein>
<evidence type="ECO:0000256" key="4">
    <source>
        <dbReference type="ARBA" id="ARBA00022692"/>
    </source>
</evidence>
<dbReference type="PANTHER" id="PTHR34093">
    <property type="entry name" value="CHLORIDE CHANNEL CLIC-LIKE PROTEIN 1"/>
    <property type="match status" value="1"/>
</dbReference>
<organism evidence="8 9">
    <name type="scientific">Elysia chlorotica</name>
    <name type="common">Eastern emerald elysia</name>
    <name type="synonym">Sea slug</name>
    <dbReference type="NCBI Taxonomy" id="188477"/>
    <lineage>
        <taxon>Eukaryota</taxon>
        <taxon>Metazoa</taxon>
        <taxon>Spiralia</taxon>
        <taxon>Lophotrochozoa</taxon>
        <taxon>Mollusca</taxon>
        <taxon>Gastropoda</taxon>
        <taxon>Heterobranchia</taxon>
        <taxon>Euthyneura</taxon>
        <taxon>Panpulmonata</taxon>
        <taxon>Sacoglossa</taxon>
        <taxon>Placobranchoidea</taxon>
        <taxon>Plakobranchidae</taxon>
        <taxon>Elysia</taxon>
    </lineage>
</organism>
<evidence type="ECO:0000256" key="1">
    <source>
        <dbReference type="ARBA" id="ARBA00004141"/>
    </source>
</evidence>
<keyword evidence="6 7" id="KW-0472">Membrane</keyword>
<keyword evidence="9" id="KW-1185">Reference proteome</keyword>
<evidence type="ECO:0000256" key="3">
    <source>
        <dbReference type="ARBA" id="ARBA00015571"/>
    </source>
</evidence>
<feature type="transmembrane region" description="Helical" evidence="7">
    <location>
        <begin position="335"/>
        <end position="354"/>
    </location>
</feature>
<dbReference type="GO" id="GO:0016020">
    <property type="term" value="C:membrane"/>
    <property type="evidence" value="ECO:0007669"/>
    <property type="project" value="UniProtKB-SubCell"/>
</dbReference>
<comment type="subcellular location">
    <subcellularLocation>
        <location evidence="1">Membrane</location>
        <topology evidence="1">Multi-pass membrane protein</topology>
    </subcellularLocation>
</comment>
<evidence type="ECO:0000313" key="8">
    <source>
        <dbReference type="EMBL" id="RUS69144.1"/>
    </source>
</evidence>
<dbReference type="EMBL" id="RQTK01001809">
    <property type="protein sequence ID" value="RUS69144.1"/>
    <property type="molecule type" value="Genomic_DNA"/>
</dbReference>